<name>A0A1R3KMU8_9ROSI</name>
<proteinExistence type="predicted"/>
<protein>
    <submittedName>
        <fullName evidence="1">Uncharacterized protein</fullName>
    </submittedName>
</protein>
<organism evidence="1 2">
    <name type="scientific">Corchorus olitorius</name>
    <dbReference type="NCBI Taxonomy" id="93759"/>
    <lineage>
        <taxon>Eukaryota</taxon>
        <taxon>Viridiplantae</taxon>
        <taxon>Streptophyta</taxon>
        <taxon>Embryophyta</taxon>
        <taxon>Tracheophyta</taxon>
        <taxon>Spermatophyta</taxon>
        <taxon>Magnoliopsida</taxon>
        <taxon>eudicotyledons</taxon>
        <taxon>Gunneridae</taxon>
        <taxon>Pentapetalae</taxon>
        <taxon>rosids</taxon>
        <taxon>malvids</taxon>
        <taxon>Malvales</taxon>
        <taxon>Malvaceae</taxon>
        <taxon>Grewioideae</taxon>
        <taxon>Apeibeae</taxon>
        <taxon>Corchorus</taxon>
    </lineage>
</organism>
<evidence type="ECO:0000313" key="1">
    <source>
        <dbReference type="EMBL" id="OMP08417.1"/>
    </source>
</evidence>
<dbReference type="EMBL" id="AWUE01012734">
    <property type="protein sequence ID" value="OMP08417.1"/>
    <property type="molecule type" value="Genomic_DNA"/>
</dbReference>
<evidence type="ECO:0000313" key="2">
    <source>
        <dbReference type="Proteomes" id="UP000187203"/>
    </source>
</evidence>
<gene>
    <name evidence="1" type="ORF">COLO4_06495</name>
</gene>
<dbReference type="Proteomes" id="UP000187203">
    <property type="component" value="Unassembled WGS sequence"/>
</dbReference>
<accession>A0A1R3KMU8</accession>
<reference evidence="2" key="1">
    <citation type="submission" date="2013-09" db="EMBL/GenBank/DDBJ databases">
        <title>Corchorus olitorius genome sequencing.</title>
        <authorList>
            <person name="Alam M."/>
            <person name="Haque M.S."/>
            <person name="Islam M.S."/>
            <person name="Emdad E.M."/>
            <person name="Islam M.M."/>
            <person name="Ahmed B."/>
            <person name="Halim A."/>
            <person name="Hossen Q.M.M."/>
            <person name="Hossain M.Z."/>
            <person name="Ahmed R."/>
            <person name="Khan M.M."/>
            <person name="Islam R."/>
            <person name="Rashid M.M."/>
            <person name="Khan S.A."/>
            <person name="Rahman M.S."/>
            <person name="Alam M."/>
            <person name="Yahiya A.S."/>
            <person name="Khan M.S."/>
            <person name="Azam M.S."/>
            <person name="Haque T."/>
            <person name="Lashkar M.Z.H."/>
            <person name="Akhand A.I."/>
            <person name="Morshed G."/>
            <person name="Roy S."/>
            <person name="Uddin K.S."/>
            <person name="Rabeya T."/>
            <person name="Hossain A.S."/>
            <person name="Chowdhury A."/>
            <person name="Snigdha A.R."/>
            <person name="Mortoza M.S."/>
            <person name="Matin S.A."/>
            <person name="Hoque S.M.E."/>
            <person name="Islam M.K."/>
            <person name="Roy D.K."/>
            <person name="Haider R."/>
            <person name="Moosa M.M."/>
            <person name="Elias S.M."/>
            <person name="Hasan A.M."/>
            <person name="Jahan S."/>
            <person name="Shafiuddin M."/>
            <person name="Mahmood N."/>
            <person name="Shommy N.S."/>
        </authorList>
    </citation>
    <scope>NUCLEOTIDE SEQUENCE [LARGE SCALE GENOMIC DNA]</scope>
    <source>
        <strain evidence="2">cv. O-4</strain>
    </source>
</reference>
<dbReference type="AlphaFoldDB" id="A0A1R3KMU8"/>
<comment type="caution">
    <text evidence="1">The sequence shown here is derived from an EMBL/GenBank/DDBJ whole genome shotgun (WGS) entry which is preliminary data.</text>
</comment>
<sequence>MAFSPAELSISSLSREDALLPYRTDRIDRDKFRRKDMVDNGEMVGLGETCRSTFNVGAGWHQEDRCVAFVFSNGHYGSNLSTTMWPNLPATMWPNLTTIMSPNPTTTMWLNLTTTMWPNLMTTMWPSCEEKCPSLRVTGNYRKLLECLSNRTLKGFLQNNLGCTNMLGDVTMQ</sequence>
<keyword evidence="2" id="KW-1185">Reference proteome</keyword>